<dbReference type="InterPro" id="IPR050425">
    <property type="entry name" value="NAD(P)_dehydrat-like"/>
</dbReference>
<dbReference type="STRING" id="294746.A5DQZ1"/>
<dbReference type="RefSeq" id="XP_001481929.1">
    <property type="nucleotide sequence ID" value="XM_001481879.1"/>
</dbReference>
<dbReference type="eggNOG" id="KOG1502">
    <property type="taxonomic scope" value="Eukaryota"/>
</dbReference>
<dbReference type="PANTHER" id="PTHR10366">
    <property type="entry name" value="NAD DEPENDENT EPIMERASE/DEHYDRATASE"/>
    <property type="match status" value="1"/>
</dbReference>
<comment type="similarity">
    <text evidence="2">Belongs to the NAD(P)-dependent epimerase/dehydratase family. Dihydroflavonol-4-reductase subfamily.</text>
</comment>
<evidence type="ECO:0008006" key="5">
    <source>
        <dbReference type="Google" id="ProtNLM"/>
    </source>
</evidence>
<protein>
    <recommendedName>
        <fullName evidence="5">NAD-dependent epimerase/dehydratase domain-containing protein</fullName>
    </recommendedName>
</protein>
<dbReference type="KEGG" id="pgu:PGUG_05692"/>
<dbReference type="GO" id="GO:0016616">
    <property type="term" value="F:oxidoreductase activity, acting on the CH-OH group of donors, NAD or NADP as acceptor"/>
    <property type="evidence" value="ECO:0007669"/>
    <property type="project" value="TreeGrafter"/>
</dbReference>
<dbReference type="Proteomes" id="UP000001997">
    <property type="component" value="Unassembled WGS sequence"/>
</dbReference>
<dbReference type="EMBL" id="CH408162">
    <property type="protein sequence ID" value="EDK41594.1"/>
    <property type="molecule type" value="Genomic_DNA"/>
</dbReference>
<dbReference type="Gene3D" id="3.40.50.720">
    <property type="entry name" value="NAD(P)-binding Rossmann-like Domain"/>
    <property type="match status" value="1"/>
</dbReference>
<evidence type="ECO:0000256" key="1">
    <source>
        <dbReference type="ARBA" id="ARBA00023002"/>
    </source>
</evidence>
<dbReference type="InterPro" id="IPR036291">
    <property type="entry name" value="NAD(P)-bd_dom_sf"/>
</dbReference>
<proteinExistence type="inferred from homology"/>
<dbReference type="AlphaFoldDB" id="A5DQZ1"/>
<dbReference type="PANTHER" id="PTHR10366:SF564">
    <property type="entry name" value="STEROL-4-ALPHA-CARBOXYLATE 3-DEHYDROGENASE, DECARBOXYLATING"/>
    <property type="match status" value="1"/>
</dbReference>
<dbReference type="SUPFAM" id="SSF51735">
    <property type="entry name" value="NAD(P)-binding Rossmann-fold domains"/>
    <property type="match status" value="1"/>
</dbReference>
<keyword evidence="1" id="KW-0560">Oxidoreductase</keyword>
<gene>
    <name evidence="3" type="ORF">PGUG_05692</name>
</gene>
<name>A5DQZ1_PICGU</name>
<dbReference type="VEuPathDB" id="FungiDB:PGUG_05692"/>
<evidence type="ECO:0000313" key="3">
    <source>
        <dbReference type="EMBL" id="EDK41594.1"/>
    </source>
</evidence>
<evidence type="ECO:0000313" key="4">
    <source>
        <dbReference type="Proteomes" id="UP000001997"/>
    </source>
</evidence>
<dbReference type="GeneID" id="5123813"/>
<organism evidence="3 4">
    <name type="scientific">Meyerozyma guilliermondii (strain ATCC 6260 / CBS 566 / DSM 6381 / JCM 1539 / NBRC 10279 / NRRL Y-324)</name>
    <name type="common">Yeast</name>
    <name type="synonym">Candida guilliermondii</name>
    <dbReference type="NCBI Taxonomy" id="294746"/>
    <lineage>
        <taxon>Eukaryota</taxon>
        <taxon>Fungi</taxon>
        <taxon>Dikarya</taxon>
        <taxon>Ascomycota</taxon>
        <taxon>Saccharomycotina</taxon>
        <taxon>Pichiomycetes</taxon>
        <taxon>Debaryomycetaceae</taxon>
        <taxon>Meyerozyma</taxon>
    </lineage>
</organism>
<dbReference type="OrthoDB" id="2735536at2759"/>
<accession>A5DQZ1</accession>
<evidence type="ECO:0000256" key="2">
    <source>
        <dbReference type="ARBA" id="ARBA00023445"/>
    </source>
</evidence>
<dbReference type="InParanoid" id="A5DQZ1"/>
<reference evidence="3 4" key="1">
    <citation type="journal article" date="2009" name="Nature">
        <title>Evolution of pathogenicity and sexual reproduction in eight Candida genomes.</title>
        <authorList>
            <person name="Butler G."/>
            <person name="Rasmussen M.D."/>
            <person name="Lin M.F."/>
            <person name="Santos M.A."/>
            <person name="Sakthikumar S."/>
            <person name="Munro C.A."/>
            <person name="Rheinbay E."/>
            <person name="Grabherr M."/>
            <person name="Forche A."/>
            <person name="Reedy J.L."/>
            <person name="Agrafioti I."/>
            <person name="Arnaud M.B."/>
            <person name="Bates S."/>
            <person name="Brown A.J."/>
            <person name="Brunke S."/>
            <person name="Costanzo M.C."/>
            <person name="Fitzpatrick D.A."/>
            <person name="de Groot P.W."/>
            <person name="Harris D."/>
            <person name="Hoyer L.L."/>
            <person name="Hube B."/>
            <person name="Klis F.M."/>
            <person name="Kodira C."/>
            <person name="Lennard N."/>
            <person name="Logue M.E."/>
            <person name="Martin R."/>
            <person name="Neiman A.M."/>
            <person name="Nikolaou E."/>
            <person name="Quail M.A."/>
            <person name="Quinn J."/>
            <person name="Santos M.C."/>
            <person name="Schmitzberger F.F."/>
            <person name="Sherlock G."/>
            <person name="Shah P."/>
            <person name="Silverstein K.A."/>
            <person name="Skrzypek M.S."/>
            <person name="Soll D."/>
            <person name="Staggs R."/>
            <person name="Stansfield I."/>
            <person name="Stumpf M.P."/>
            <person name="Sudbery P.E."/>
            <person name="Srikantha T."/>
            <person name="Zeng Q."/>
            <person name="Berman J."/>
            <person name="Berriman M."/>
            <person name="Heitman J."/>
            <person name="Gow N.A."/>
            <person name="Lorenz M.C."/>
            <person name="Birren B.W."/>
            <person name="Kellis M."/>
            <person name="Cuomo C.A."/>
        </authorList>
    </citation>
    <scope>NUCLEOTIDE SEQUENCE [LARGE SCALE GENOMIC DNA]</scope>
    <source>
        <strain evidence="4">ATCC 6260 / CBS 566 / DSM 6381 / JCM 1539 / NBRC 10279 / NRRL Y-324</strain>
    </source>
</reference>
<dbReference type="HOGENOM" id="CLU_007383_9_3_1"/>
<keyword evidence="4" id="KW-1185">Reference proteome</keyword>
<sequence length="179" mass="20113">MLFKTQLQATSFPKKLAEKAAWDFVENEHPNFTLTTVNPAYVFGPQAFDSDVKDTLNTSSEIINKVLKLKQNEEIPTMTGAFIDVRDVAKAHLIAFENETAKGKRLALAEGRFSNHDIARVVHEHFPEAAIPQPDAQKSAQEKSVLCKLDFSETQRIFGSKYIDFDTSVVDSVKQILQK</sequence>